<reference evidence="2 3" key="1">
    <citation type="journal article" date="2019" name="Science">
        <title>Social genes are selection hotspots in kin groups of a soil microbe.</title>
        <authorList>
            <person name="Wielgoss S."/>
            <person name="Wolfensberger R."/>
            <person name="Sun L."/>
            <person name="Fiegna F."/>
            <person name="Velicer G.J."/>
        </authorList>
    </citation>
    <scope>NUCLEOTIDE SEQUENCE [LARGE SCALE GENOMIC DNA]</scope>
    <source>
        <strain evidence="2 3">MC3.5.9c15</strain>
    </source>
</reference>
<dbReference type="Pfam" id="PF01522">
    <property type="entry name" value="Polysacc_deac_1"/>
    <property type="match status" value="1"/>
</dbReference>
<dbReference type="EMBL" id="CP017174">
    <property type="protein sequence ID" value="QDE67006.1"/>
    <property type="molecule type" value="Genomic_DNA"/>
</dbReference>
<dbReference type="AlphaFoldDB" id="A0AAE6FXW8"/>
<evidence type="ECO:0000313" key="2">
    <source>
        <dbReference type="EMBL" id="QDE67006.1"/>
    </source>
</evidence>
<evidence type="ECO:0000313" key="3">
    <source>
        <dbReference type="Proteomes" id="UP000320179"/>
    </source>
</evidence>
<protein>
    <submittedName>
        <fullName evidence="2">Polysaccharide deacetylase</fullName>
    </submittedName>
</protein>
<dbReference type="PANTHER" id="PTHR10587">
    <property type="entry name" value="GLYCOSYL TRANSFERASE-RELATED"/>
    <property type="match status" value="1"/>
</dbReference>
<dbReference type="InterPro" id="IPR050248">
    <property type="entry name" value="Polysacc_deacetylase_ArnD"/>
</dbReference>
<dbReference type="PANTHER" id="PTHR10587:SF137">
    <property type="entry name" value="4-DEOXY-4-FORMAMIDO-L-ARABINOSE-PHOSPHOUNDECAPRENOL DEFORMYLASE ARND-RELATED"/>
    <property type="match status" value="1"/>
</dbReference>
<dbReference type="GO" id="GO:0005975">
    <property type="term" value="P:carbohydrate metabolic process"/>
    <property type="evidence" value="ECO:0007669"/>
    <property type="project" value="InterPro"/>
</dbReference>
<evidence type="ECO:0000259" key="1">
    <source>
        <dbReference type="PROSITE" id="PS51677"/>
    </source>
</evidence>
<dbReference type="Proteomes" id="UP000320179">
    <property type="component" value="Chromosome"/>
</dbReference>
<dbReference type="RefSeq" id="WP_140797614.1">
    <property type="nucleotide sequence ID" value="NZ_CP017173.1"/>
</dbReference>
<dbReference type="InterPro" id="IPR011330">
    <property type="entry name" value="Glyco_hydro/deAcase_b/a-brl"/>
</dbReference>
<gene>
    <name evidence="2" type="ORF">BHS09_08265</name>
</gene>
<dbReference type="CDD" id="cd10917">
    <property type="entry name" value="CE4_NodB_like_6s_7s"/>
    <property type="match status" value="1"/>
</dbReference>
<accession>A0AAE6FXW8</accession>
<dbReference type="InterPro" id="IPR002509">
    <property type="entry name" value="NODB_dom"/>
</dbReference>
<dbReference type="Gene3D" id="3.20.20.370">
    <property type="entry name" value="Glycoside hydrolase/deacetylase"/>
    <property type="match status" value="1"/>
</dbReference>
<dbReference type="PROSITE" id="PS51677">
    <property type="entry name" value="NODB"/>
    <property type="match status" value="1"/>
</dbReference>
<name>A0AAE6FXW8_MYXXA</name>
<sequence length="216" mass="23438">MSLLTLSFDNGPDPEVTPRVLDVLASHDITAQFFVLGKQLVTEEGRCLVARARDAGHLIGNHSFTHAIPLGEDPRPDAVEAEIAATDALLAPLVPAPKWFRPFGGGGKLGPHLLSQRAVDHLVRHRYSCVLWNSVPGDWLDPTGWPERALADCAAQPHTLMVLHDIPNASLHALDGFIRRAKDQGLRFTPERPSDCVPILEGRITRDITGLVAPGA</sequence>
<proteinExistence type="predicted"/>
<organism evidence="2 3">
    <name type="scientific">Myxococcus xanthus</name>
    <dbReference type="NCBI Taxonomy" id="34"/>
    <lineage>
        <taxon>Bacteria</taxon>
        <taxon>Pseudomonadati</taxon>
        <taxon>Myxococcota</taxon>
        <taxon>Myxococcia</taxon>
        <taxon>Myxococcales</taxon>
        <taxon>Cystobacterineae</taxon>
        <taxon>Myxococcaceae</taxon>
        <taxon>Myxococcus</taxon>
    </lineage>
</organism>
<dbReference type="GO" id="GO:0016810">
    <property type="term" value="F:hydrolase activity, acting on carbon-nitrogen (but not peptide) bonds"/>
    <property type="evidence" value="ECO:0007669"/>
    <property type="project" value="InterPro"/>
</dbReference>
<dbReference type="SUPFAM" id="SSF88713">
    <property type="entry name" value="Glycoside hydrolase/deacetylase"/>
    <property type="match status" value="1"/>
</dbReference>
<feature type="domain" description="NodB homology" evidence="1">
    <location>
        <begin position="2"/>
        <end position="189"/>
    </location>
</feature>